<name>A0A4C1TN08_EUMVA</name>
<dbReference type="Proteomes" id="UP000299102">
    <property type="component" value="Unassembled WGS sequence"/>
</dbReference>
<evidence type="ECO:0000313" key="1">
    <source>
        <dbReference type="EMBL" id="GBP15515.1"/>
    </source>
</evidence>
<comment type="caution">
    <text evidence="1">The sequence shown here is derived from an EMBL/GenBank/DDBJ whole genome shotgun (WGS) entry which is preliminary data.</text>
</comment>
<reference evidence="1 2" key="1">
    <citation type="journal article" date="2019" name="Commun. Biol.">
        <title>The bagworm genome reveals a unique fibroin gene that provides high tensile strength.</title>
        <authorList>
            <person name="Kono N."/>
            <person name="Nakamura H."/>
            <person name="Ohtoshi R."/>
            <person name="Tomita M."/>
            <person name="Numata K."/>
            <person name="Arakawa K."/>
        </authorList>
    </citation>
    <scope>NUCLEOTIDE SEQUENCE [LARGE SCALE GENOMIC DNA]</scope>
</reference>
<keyword evidence="2" id="KW-1185">Reference proteome</keyword>
<dbReference type="AlphaFoldDB" id="A0A4C1TN08"/>
<protein>
    <submittedName>
        <fullName evidence="1">Uncharacterized protein</fullName>
    </submittedName>
</protein>
<evidence type="ECO:0000313" key="2">
    <source>
        <dbReference type="Proteomes" id="UP000299102"/>
    </source>
</evidence>
<organism evidence="1 2">
    <name type="scientific">Eumeta variegata</name>
    <name type="common">Bagworm moth</name>
    <name type="synonym">Eumeta japonica</name>
    <dbReference type="NCBI Taxonomy" id="151549"/>
    <lineage>
        <taxon>Eukaryota</taxon>
        <taxon>Metazoa</taxon>
        <taxon>Ecdysozoa</taxon>
        <taxon>Arthropoda</taxon>
        <taxon>Hexapoda</taxon>
        <taxon>Insecta</taxon>
        <taxon>Pterygota</taxon>
        <taxon>Neoptera</taxon>
        <taxon>Endopterygota</taxon>
        <taxon>Lepidoptera</taxon>
        <taxon>Glossata</taxon>
        <taxon>Ditrysia</taxon>
        <taxon>Tineoidea</taxon>
        <taxon>Psychidae</taxon>
        <taxon>Oiketicinae</taxon>
        <taxon>Eumeta</taxon>
    </lineage>
</organism>
<accession>A0A4C1TN08</accession>
<proteinExistence type="predicted"/>
<gene>
    <name evidence="1" type="ORF">EVAR_9293_1</name>
</gene>
<sequence>MTYRECHEASSSLRLLTIRPCIYPTKLNASSTLISRGLSMELARWFQTWRIKGDFLVGFSSTLPTHSGARVYVCIFYFLLAARGKKCIRRSKTATYDARAVIKKFDHLKTLSIILPTHRKKSVLRGDRTRNPRCGLTRR</sequence>
<dbReference type="EMBL" id="BGZK01000072">
    <property type="protein sequence ID" value="GBP15515.1"/>
    <property type="molecule type" value="Genomic_DNA"/>
</dbReference>
<dbReference type="OrthoDB" id="8583677at2759"/>